<reference evidence="3" key="1">
    <citation type="journal article" date="2019" name="Int. J. Syst. Evol. Microbiol.">
        <title>The Global Catalogue of Microorganisms (GCM) 10K type strain sequencing project: providing services to taxonomists for standard genome sequencing and annotation.</title>
        <authorList>
            <consortium name="The Broad Institute Genomics Platform"/>
            <consortium name="The Broad Institute Genome Sequencing Center for Infectious Disease"/>
            <person name="Wu L."/>
            <person name="Ma J."/>
        </authorList>
    </citation>
    <scope>NUCLEOTIDE SEQUENCE [LARGE SCALE GENOMIC DNA]</scope>
    <source>
        <strain evidence="3">JCM 18200</strain>
    </source>
</reference>
<evidence type="ECO:0000313" key="3">
    <source>
        <dbReference type="Proteomes" id="UP001501411"/>
    </source>
</evidence>
<comment type="caution">
    <text evidence="2">The sequence shown here is derived from an EMBL/GenBank/DDBJ whole genome shotgun (WGS) entry which is preliminary data.</text>
</comment>
<evidence type="ECO:0000313" key="2">
    <source>
        <dbReference type="EMBL" id="GAA4798238.1"/>
    </source>
</evidence>
<sequence>MKNLFLTALSFFSFVFSFLPTYAQHDTASAYIADRYWSIKLSGGIVLMRHASTSPLLSKRPNLGGQQRFRVQHAFSKKWLWYAGYGANYYSTERPAILDPSHIGIHKEDVVEGIFGAFEALKLTLDGGIQYRIQAGRWEILPQLGLGYTVNDWGRDREIDLKEEGTTLHYQMKGALLNMQAGLNGHF</sequence>
<proteinExistence type="predicted"/>
<evidence type="ECO:0000256" key="1">
    <source>
        <dbReference type="SAM" id="SignalP"/>
    </source>
</evidence>
<organism evidence="2 3">
    <name type="scientific">Olivibacter ginsenosidimutans</name>
    <dbReference type="NCBI Taxonomy" id="1176537"/>
    <lineage>
        <taxon>Bacteria</taxon>
        <taxon>Pseudomonadati</taxon>
        <taxon>Bacteroidota</taxon>
        <taxon>Sphingobacteriia</taxon>
        <taxon>Sphingobacteriales</taxon>
        <taxon>Sphingobacteriaceae</taxon>
        <taxon>Olivibacter</taxon>
    </lineage>
</organism>
<gene>
    <name evidence="2" type="ORF">GCM10023231_28670</name>
</gene>
<protein>
    <recommendedName>
        <fullName evidence="4">DUF3575 domain-containing protein</fullName>
    </recommendedName>
</protein>
<evidence type="ECO:0008006" key="4">
    <source>
        <dbReference type="Google" id="ProtNLM"/>
    </source>
</evidence>
<dbReference type="RefSeq" id="WP_345232494.1">
    <property type="nucleotide sequence ID" value="NZ_BAABIQ010000039.1"/>
</dbReference>
<dbReference type="EMBL" id="BAABIQ010000039">
    <property type="protein sequence ID" value="GAA4798238.1"/>
    <property type="molecule type" value="Genomic_DNA"/>
</dbReference>
<name>A0ABP9BSD4_9SPHI</name>
<feature type="signal peptide" evidence="1">
    <location>
        <begin position="1"/>
        <end position="23"/>
    </location>
</feature>
<accession>A0ABP9BSD4</accession>
<feature type="chain" id="PRO_5045559397" description="DUF3575 domain-containing protein" evidence="1">
    <location>
        <begin position="24"/>
        <end position="187"/>
    </location>
</feature>
<dbReference type="Proteomes" id="UP001501411">
    <property type="component" value="Unassembled WGS sequence"/>
</dbReference>
<keyword evidence="1" id="KW-0732">Signal</keyword>
<keyword evidence="3" id="KW-1185">Reference proteome</keyword>